<dbReference type="InterPro" id="IPR036010">
    <property type="entry name" value="2Fe-2S_ferredoxin-like_sf"/>
</dbReference>
<keyword evidence="3" id="KW-0288">FMN</keyword>
<dbReference type="PROSITE" id="PS00197">
    <property type="entry name" value="2FE2S_FER_1"/>
    <property type="match status" value="1"/>
</dbReference>
<dbReference type="InterPro" id="IPR006058">
    <property type="entry name" value="2Fe2S_fd_BS"/>
</dbReference>
<evidence type="ECO:0000256" key="8">
    <source>
        <dbReference type="ARBA" id="ARBA00023014"/>
    </source>
</evidence>
<dbReference type="InterPro" id="IPR012675">
    <property type="entry name" value="Beta-grasp_dom_sf"/>
</dbReference>
<feature type="transmembrane region" description="Helical" evidence="9">
    <location>
        <begin position="332"/>
        <end position="353"/>
    </location>
</feature>
<proteinExistence type="predicted"/>
<comment type="caution">
    <text evidence="12">The sequence shown here is derived from an EMBL/GenBank/DDBJ whole genome shotgun (WGS) entry which is preliminary data.</text>
</comment>
<keyword evidence="9" id="KW-1133">Transmembrane helix</keyword>
<dbReference type="PANTHER" id="PTHR34219">
    <property type="entry name" value="IRON-REGULATED INNER MEMBRANE PROTEIN-RELATED"/>
    <property type="match status" value="1"/>
</dbReference>
<evidence type="ECO:0000256" key="9">
    <source>
        <dbReference type="SAM" id="Phobius"/>
    </source>
</evidence>
<keyword evidence="4" id="KW-0001">2Fe-2S</keyword>
<dbReference type="CDD" id="cd06185">
    <property type="entry name" value="PDR_like"/>
    <property type="match status" value="1"/>
</dbReference>
<keyword evidence="2" id="KW-0285">Flavoprotein</keyword>
<accession>A0A4R0XFB1</accession>
<evidence type="ECO:0000313" key="13">
    <source>
        <dbReference type="Proteomes" id="UP000294200"/>
    </source>
</evidence>
<dbReference type="Proteomes" id="UP000294200">
    <property type="component" value="Unassembled WGS sequence"/>
</dbReference>
<reference evidence="12 13" key="1">
    <citation type="submission" date="2017-02" db="EMBL/GenBank/DDBJ databases">
        <title>Paraburkholderia sophoroidis sp. nov. and Paraburkholderia steynii sp. nov. rhizobial symbionts of the fynbos legume Hypocalyptus sophoroides.</title>
        <authorList>
            <person name="Steenkamp E.T."/>
            <person name="Beukes C.W."/>
            <person name="Van Zyl E."/>
            <person name="Avontuur J."/>
            <person name="Chan W.Y."/>
            <person name="Hassen A."/>
            <person name="Palmer M."/>
            <person name="Mthombeni L."/>
            <person name="Phalane F."/>
            <person name="Sereme K."/>
            <person name="Venter S.N."/>
        </authorList>
    </citation>
    <scope>NUCLEOTIDE SEQUENCE [LARGE SCALE GENOMIC DNA]</scope>
    <source>
        <strain evidence="12 13">HC1.1ba</strain>
    </source>
</reference>
<dbReference type="SUPFAM" id="SSF63380">
    <property type="entry name" value="Riboflavin synthase domain-like"/>
    <property type="match status" value="1"/>
</dbReference>
<comment type="cofactor">
    <cofactor evidence="1">
        <name>FMN</name>
        <dbReference type="ChEBI" id="CHEBI:58210"/>
    </cofactor>
</comment>
<dbReference type="InterPro" id="IPR005625">
    <property type="entry name" value="PepSY-ass_TM"/>
</dbReference>
<dbReference type="InterPro" id="IPR039261">
    <property type="entry name" value="FNR_nucleotide-bd"/>
</dbReference>
<dbReference type="Pfam" id="PF03929">
    <property type="entry name" value="PepSY_TM"/>
    <property type="match status" value="1"/>
</dbReference>
<protein>
    <submittedName>
        <fullName evidence="12">Flavodoxin reductase</fullName>
    </submittedName>
</protein>
<dbReference type="AlphaFoldDB" id="A0A4R0XFB1"/>
<keyword evidence="8" id="KW-0411">Iron-sulfur</keyword>
<name>A0A4R0XFB1_9BURK</name>
<gene>
    <name evidence="12" type="ORF">BZM27_26040</name>
</gene>
<evidence type="ECO:0000259" key="11">
    <source>
        <dbReference type="PROSITE" id="PS51384"/>
    </source>
</evidence>
<feature type="domain" description="2Fe-2S ferredoxin-type" evidence="10">
    <location>
        <begin position="600"/>
        <end position="685"/>
    </location>
</feature>
<dbReference type="InterPro" id="IPR001041">
    <property type="entry name" value="2Fe-2S_ferredoxin-type"/>
</dbReference>
<dbReference type="Gene3D" id="3.40.50.80">
    <property type="entry name" value="Nucleotide-binding domain of ferredoxin-NADP reductase (FNR) module"/>
    <property type="match status" value="1"/>
</dbReference>
<keyword evidence="5" id="KW-0479">Metal-binding</keyword>
<dbReference type="InterPro" id="IPR017938">
    <property type="entry name" value="Riboflavin_synthase-like_b-brl"/>
</dbReference>
<dbReference type="PRINTS" id="PR00409">
    <property type="entry name" value="PHDIOXRDTASE"/>
</dbReference>
<dbReference type="Gene3D" id="3.10.20.30">
    <property type="match status" value="1"/>
</dbReference>
<dbReference type="GO" id="GO:0051537">
    <property type="term" value="F:2 iron, 2 sulfur cluster binding"/>
    <property type="evidence" value="ECO:0007669"/>
    <property type="project" value="UniProtKB-KW"/>
</dbReference>
<dbReference type="SUPFAM" id="SSF54292">
    <property type="entry name" value="2Fe-2S ferredoxin-like"/>
    <property type="match status" value="1"/>
</dbReference>
<dbReference type="InterPro" id="IPR017927">
    <property type="entry name" value="FAD-bd_FR_type"/>
</dbReference>
<dbReference type="EMBL" id="MWML01000106">
    <property type="protein sequence ID" value="TCG06490.1"/>
    <property type="molecule type" value="Genomic_DNA"/>
</dbReference>
<evidence type="ECO:0000256" key="5">
    <source>
        <dbReference type="ARBA" id="ARBA00022723"/>
    </source>
</evidence>
<keyword evidence="9" id="KW-0472">Membrane</keyword>
<dbReference type="SUPFAM" id="SSF52343">
    <property type="entry name" value="Ferredoxin reductase-like, C-terminal NADP-linked domain"/>
    <property type="match status" value="1"/>
</dbReference>
<dbReference type="GO" id="GO:0016491">
    <property type="term" value="F:oxidoreductase activity"/>
    <property type="evidence" value="ECO:0007669"/>
    <property type="project" value="UniProtKB-KW"/>
</dbReference>
<evidence type="ECO:0000259" key="10">
    <source>
        <dbReference type="PROSITE" id="PS51085"/>
    </source>
</evidence>
<organism evidence="12 13">
    <name type="scientific">Paraburkholderia steynii</name>
    <dbReference type="NCBI Taxonomy" id="1245441"/>
    <lineage>
        <taxon>Bacteria</taxon>
        <taxon>Pseudomonadati</taxon>
        <taxon>Pseudomonadota</taxon>
        <taxon>Betaproteobacteria</taxon>
        <taxon>Burkholderiales</taxon>
        <taxon>Burkholderiaceae</taxon>
        <taxon>Paraburkholderia</taxon>
    </lineage>
</organism>
<feature type="transmembrane region" description="Helical" evidence="9">
    <location>
        <begin position="193"/>
        <end position="213"/>
    </location>
</feature>
<keyword evidence="13" id="KW-1185">Reference proteome</keyword>
<dbReference type="InterPro" id="IPR054582">
    <property type="entry name" value="DmmA-like_N"/>
</dbReference>
<dbReference type="Pfam" id="PF22290">
    <property type="entry name" value="DmmA-like_N"/>
    <property type="match status" value="1"/>
</dbReference>
<evidence type="ECO:0000256" key="3">
    <source>
        <dbReference type="ARBA" id="ARBA00022643"/>
    </source>
</evidence>
<evidence type="ECO:0000256" key="4">
    <source>
        <dbReference type="ARBA" id="ARBA00022714"/>
    </source>
</evidence>
<feature type="transmembrane region" description="Helical" evidence="9">
    <location>
        <begin position="141"/>
        <end position="163"/>
    </location>
</feature>
<keyword evidence="9" id="KW-0812">Transmembrane</keyword>
<feature type="domain" description="FAD-binding FR-type" evidence="11">
    <location>
        <begin position="367"/>
        <end position="469"/>
    </location>
</feature>
<evidence type="ECO:0000256" key="6">
    <source>
        <dbReference type="ARBA" id="ARBA00023002"/>
    </source>
</evidence>
<evidence type="ECO:0000256" key="2">
    <source>
        <dbReference type="ARBA" id="ARBA00022630"/>
    </source>
</evidence>
<dbReference type="CDD" id="cd00207">
    <property type="entry name" value="fer2"/>
    <property type="match status" value="1"/>
</dbReference>
<keyword evidence="7" id="KW-0408">Iron</keyword>
<keyword evidence="6" id="KW-0560">Oxidoreductase</keyword>
<evidence type="ECO:0000313" key="12">
    <source>
        <dbReference type="EMBL" id="TCG06490.1"/>
    </source>
</evidence>
<dbReference type="PROSITE" id="PS51384">
    <property type="entry name" value="FAD_FR"/>
    <property type="match status" value="1"/>
</dbReference>
<dbReference type="Pfam" id="PF00111">
    <property type="entry name" value="Fer2"/>
    <property type="match status" value="1"/>
</dbReference>
<dbReference type="PROSITE" id="PS51085">
    <property type="entry name" value="2FE2S_FER_2"/>
    <property type="match status" value="1"/>
</dbReference>
<sequence>MNLSFRMVVLRCHRWAGLSVGLLMALIGLTGAAIVFRPQLEPVLNLDLLTVPACVARVPLDTLAANSTAVRPHATLDYVRLLAGDPGAARIPAAQVRFTDQTFVYLNPCTGVVLGVRARYGGVLGFIEQVHRFRFMPHGSLITGTGAIVFSIVLVVGGLFMWWPSRLRAWKHAVSFDGRLTGAARMLSLHKTVGLYASAIVLVSALTGLPQAFDWYAHAIYVLTGSREPVKEHKSAPFAGAKRLPMEASWQIAQALVPQPSEALLHFPRRARDPVEIYLIAHDAPHANARTMLFLDAYTGKPLEFTPYADSSLGNKVYFWALSWHTGRVGGLFGQLVLLVGALCLPVLAYTGISRYIRRKRKVSPRYGRLTVQVARKDVEAAGICTLTLVAPSGKPLPPFDAGAHIDVCLRNSLVRQYSLCNDPRETHRYVICVLRVPVSRGGSAAIHDDIEAGDFIEISEPRNHFVLERSAPRSLLLAGGIGITPIICMAERLASIGADFEMHYCNRSAERTAFIERIARSAYADRVSYHFSDGPAAQRLDLPTILDRQPPGTHLYVCGPDGFMDRAIDTAMQNGWPDGLVHREHFSASAYAPEAAAAFDVRIASTGKVYRVAETQSVVQALSESGVAIPTSCTQGVCGTCVTRVIEGEVDHRDLCLTTEERARNDRFTPCCSRARGALLVLDL</sequence>
<evidence type="ECO:0000256" key="1">
    <source>
        <dbReference type="ARBA" id="ARBA00001917"/>
    </source>
</evidence>
<dbReference type="Gene3D" id="2.40.30.10">
    <property type="entry name" value="Translation factors"/>
    <property type="match status" value="1"/>
</dbReference>
<evidence type="ECO:0000256" key="7">
    <source>
        <dbReference type="ARBA" id="ARBA00023004"/>
    </source>
</evidence>
<dbReference type="PANTHER" id="PTHR34219:SF3">
    <property type="entry name" value="BLL7967 PROTEIN"/>
    <property type="match status" value="1"/>
</dbReference>
<dbReference type="GO" id="GO:0046872">
    <property type="term" value="F:metal ion binding"/>
    <property type="evidence" value="ECO:0007669"/>
    <property type="project" value="UniProtKB-KW"/>
</dbReference>